<dbReference type="AlphaFoldDB" id="A0A556PPW3"/>
<evidence type="ECO:0000256" key="1">
    <source>
        <dbReference type="ARBA" id="ARBA00004141"/>
    </source>
</evidence>
<feature type="transmembrane region" description="Helical" evidence="5">
    <location>
        <begin position="27"/>
        <end position="43"/>
    </location>
</feature>
<dbReference type="Pfam" id="PF02674">
    <property type="entry name" value="Colicin_V"/>
    <property type="match status" value="1"/>
</dbReference>
<comment type="subcellular location">
    <subcellularLocation>
        <location evidence="1">Membrane</location>
        <topology evidence="1">Multi-pass membrane protein</topology>
    </subcellularLocation>
</comment>
<organism evidence="6 7">
    <name type="scientific">Allobacillus salarius</name>
    <dbReference type="NCBI Taxonomy" id="1955272"/>
    <lineage>
        <taxon>Bacteria</taxon>
        <taxon>Bacillati</taxon>
        <taxon>Bacillota</taxon>
        <taxon>Bacilli</taxon>
        <taxon>Bacillales</taxon>
        <taxon>Bacillaceae</taxon>
        <taxon>Allobacillus</taxon>
    </lineage>
</organism>
<sequence length="177" mass="20134">MLDILLLILLIFGFLIGLKRGLVMQVLHIVGFIVAFIVSVLYYKQLAGKIELWIPYPDFSTDQFWDALLNSTILENSFYNGLAFFAIFVLVKIVMQIIANLLDFVANLPILHSVNNLLGAILGFIEMYLILFVILFILSLVSVEMIQNLIQNSVIAGFMIEHTPVLTEQLKERIFPE</sequence>
<name>A0A556PPW3_9BACI</name>
<evidence type="ECO:0000313" key="7">
    <source>
        <dbReference type="Proteomes" id="UP000316425"/>
    </source>
</evidence>
<dbReference type="OrthoDB" id="1809613at2"/>
<dbReference type="InterPro" id="IPR003825">
    <property type="entry name" value="Colicin-V_CvpA"/>
</dbReference>
<dbReference type="EMBL" id="VMHE01000004">
    <property type="protein sequence ID" value="TSJ66431.1"/>
    <property type="molecule type" value="Genomic_DNA"/>
</dbReference>
<evidence type="ECO:0000256" key="3">
    <source>
        <dbReference type="ARBA" id="ARBA00022989"/>
    </source>
</evidence>
<proteinExistence type="predicted"/>
<dbReference type="RefSeq" id="WP_144088038.1">
    <property type="nucleotide sequence ID" value="NZ_VMHE01000004.1"/>
</dbReference>
<dbReference type="GO" id="GO:0009403">
    <property type="term" value="P:toxin biosynthetic process"/>
    <property type="evidence" value="ECO:0007669"/>
    <property type="project" value="InterPro"/>
</dbReference>
<evidence type="ECO:0000256" key="2">
    <source>
        <dbReference type="ARBA" id="ARBA00022692"/>
    </source>
</evidence>
<dbReference type="Proteomes" id="UP000316425">
    <property type="component" value="Unassembled WGS sequence"/>
</dbReference>
<reference evidence="6 7" key="1">
    <citation type="submission" date="2019-07" db="EMBL/GenBank/DDBJ databases">
        <title>Allobacillus sp. nov. SKP isolated from shrimp paste of Euphausiacea.</title>
        <authorList>
            <person name="Kanchanasin P."/>
            <person name="Tanasupawat S."/>
            <person name="Shi W."/>
            <person name="Wu L."/>
            <person name="Ma J."/>
        </authorList>
    </citation>
    <scope>NUCLEOTIDE SEQUENCE [LARGE SCALE GENOMIC DNA]</scope>
    <source>
        <strain evidence="6 7">SKP4-8</strain>
    </source>
</reference>
<evidence type="ECO:0000313" key="6">
    <source>
        <dbReference type="EMBL" id="TSJ66431.1"/>
    </source>
</evidence>
<comment type="caution">
    <text evidence="6">The sequence shown here is derived from an EMBL/GenBank/DDBJ whole genome shotgun (WGS) entry which is preliminary data.</text>
</comment>
<keyword evidence="3 5" id="KW-1133">Transmembrane helix</keyword>
<dbReference type="PANTHER" id="PTHR37306">
    <property type="entry name" value="COLICIN V PRODUCTION PROTEIN"/>
    <property type="match status" value="1"/>
</dbReference>
<feature type="transmembrane region" description="Helical" evidence="5">
    <location>
        <begin position="118"/>
        <end position="141"/>
    </location>
</feature>
<keyword evidence="7" id="KW-1185">Reference proteome</keyword>
<feature type="transmembrane region" description="Helical" evidence="5">
    <location>
        <begin position="78"/>
        <end position="98"/>
    </location>
</feature>
<protein>
    <submittedName>
        <fullName evidence="6">CvpA family protein</fullName>
    </submittedName>
</protein>
<accession>A0A556PPW3</accession>
<dbReference type="GO" id="GO:0016020">
    <property type="term" value="C:membrane"/>
    <property type="evidence" value="ECO:0007669"/>
    <property type="project" value="UniProtKB-SubCell"/>
</dbReference>
<keyword evidence="2 5" id="KW-0812">Transmembrane</keyword>
<gene>
    <name evidence="6" type="ORF">FPQ13_04030</name>
</gene>
<evidence type="ECO:0000256" key="5">
    <source>
        <dbReference type="SAM" id="Phobius"/>
    </source>
</evidence>
<dbReference type="PANTHER" id="PTHR37306:SF1">
    <property type="entry name" value="COLICIN V PRODUCTION PROTEIN"/>
    <property type="match status" value="1"/>
</dbReference>
<evidence type="ECO:0000256" key="4">
    <source>
        <dbReference type="ARBA" id="ARBA00023136"/>
    </source>
</evidence>
<keyword evidence="4 5" id="KW-0472">Membrane</keyword>